<dbReference type="Pfam" id="PF00005">
    <property type="entry name" value="ABC_tran"/>
    <property type="match status" value="1"/>
</dbReference>
<dbReference type="GO" id="GO:0015421">
    <property type="term" value="F:ABC-type oligopeptide transporter activity"/>
    <property type="evidence" value="ECO:0007669"/>
    <property type="project" value="TreeGrafter"/>
</dbReference>
<feature type="transmembrane region" description="Helical" evidence="10">
    <location>
        <begin position="196"/>
        <end position="213"/>
    </location>
</feature>
<name>A0AAJ1IDY4_9SPIO</name>
<dbReference type="InterPro" id="IPR003593">
    <property type="entry name" value="AAA+_ATPase"/>
</dbReference>
<sequence length="620" mass="68845">MSDNRKNSSTSSRPGPGGRGPGGHSHMNLDKADNFSTAMRRLFKYFGRDKAFLIAGFIAILASVILNTIAPGILGAAITNHLEHELNLDAFVGQMGILLFIYIGAFATNVVSTIAVNFMSNRVIFRMRKEGFDHIQRLSVSYFDKKGIGDIISRMTNDIDMVYQFMSNGFINTINAFFTLIGIIIAMFILNVPLTIAVLATLPVVGILIVIIGRQVRTAAKRKQNEVGNLSAAIEESVTGMKVIQSFHREKSEQEKFNAVNEAARDSSIDMETKSYMMMPIMQLVNVFGLVFVIGVGGLLVVSNPSVYSIGLLTSFIVYARRFFEPLRQAAQVYNMFNSAMAGAERIFEVFDSREELPAPDKPVEMHRIQGRVDFDNVSFGYEESKPILTGIDFTADPGQVTAIVGPTGAGKTTIINLLARFYDVNTGSIKIDGTDLRDYSRADIRKLMGIVLQEPFFFAATIRENLMYGRPDATEEEMIEAAKLSNAHHFISCLPEGYNTKLTERGMNISQGERQLLAIARTVLSDPKILVLDEATSSIDSLTEVKIQQGLLRLMEGRTSFVIAHRLSTIKNADRILVIHNHRIIEDGTHSQLMDAGGFYHKLYSIQFQKAEVTEEMEL</sequence>
<protein>
    <submittedName>
        <fullName evidence="13">ABC transporter ATP-binding protein</fullName>
    </submittedName>
</protein>
<evidence type="ECO:0000256" key="5">
    <source>
        <dbReference type="ARBA" id="ARBA00022741"/>
    </source>
</evidence>
<dbReference type="CDD" id="cd18547">
    <property type="entry name" value="ABC_6TM_Tm288_like"/>
    <property type="match status" value="1"/>
</dbReference>
<dbReference type="AlphaFoldDB" id="A0AAJ1IDY4"/>
<dbReference type="InterPro" id="IPR003439">
    <property type="entry name" value="ABC_transporter-like_ATP-bd"/>
</dbReference>
<evidence type="ECO:0000256" key="4">
    <source>
        <dbReference type="ARBA" id="ARBA00022692"/>
    </source>
</evidence>
<dbReference type="FunFam" id="3.40.50.300:FF:000287">
    <property type="entry name" value="Multidrug ABC transporter ATP-binding protein"/>
    <property type="match status" value="1"/>
</dbReference>
<dbReference type="InterPro" id="IPR039421">
    <property type="entry name" value="Type_1_exporter"/>
</dbReference>
<dbReference type="GO" id="GO:0005886">
    <property type="term" value="C:plasma membrane"/>
    <property type="evidence" value="ECO:0007669"/>
    <property type="project" value="UniProtKB-SubCell"/>
</dbReference>
<feature type="transmembrane region" description="Helical" evidence="10">
    <location>
        <begin position="51"/>
        <end position="77"/>
    </location>
</feature>
<evidence type="ECO:0000256" key="8">
    <source>
        <dbReference type="ARBA" id="ARBA00023136"/>
    </source>
</evidence>
<dbReference type="GO" id="GO:0016887">
    <property type="term" value="F:ATP hydrolysis activity"/>
    <property type="evidence" value="ECO:0007669"/>
    <property type="project" value="InterPro"/>
</dbReference>
<feature type="transmembrane region" description="Helical" evidence="10">
    <location>
        <begin position="97"/>
        <end position="119"/>
    </location>
</feature>
<dbReference type="PROSITE" id="PS50893">
    <property type="entry name" value="ABC_TRANSPORTER_2"/>
    <property type="match status" value="1"/>
</dbReference>
<dbReference type="InterPro" id="IPR011527">
    <property type="entry name" value="ABC1_TM_dom"/>
</dbReference>
<feature type="transmembrane region" description="Helical" evidence="10">
    <location>
        <begin position="281"/>
        <end position="301"/>
    </location>
</feature>
<keyword evidence="6 13" id="KW-0067">ATP-binding</keyword>
<feature type="region of interest" description="Disordered" evidence="9">
    <location>
        <begin position="1"/>
        <end position="27"/>
    </location>
</feature>
<evidence type="ECO:0000256" key="1">
    <source>
        <dbReference type="ARBA" id="ARBA00004651"/>
    </source>
</evidence>
<dbReference type="EMBL" id="JAQQAL010000028">
    <property type="protein sequence ID" value="MDC7227548.1"/>
    <property type="molecule type" value="Genomic_DNA"/>
</dbReference>
<evidence type="ECO:0000256" key="3">
    <source>
        <dbReference type="ARBA" id="ARBA00022475"/>
    </source>
</evidence>
<evidence type="ECO:0000256" key="2">
    <source>
        <dbReference type="ARBA" id="ARBA00022448"/>
    </source>
</evidence>
<dbReference type="SUPFAM" id="SSF90123">
    <property type="entry name" value="ABC transporter transmembrane region"/>
    <property type="match status" value="1"/>
</dbReference>
<accession>A0AAJ1IDY4</accession>
<dbReference type="PROSITE" id="PS50929">
    <property type="entry name" value="ABC_TM1F"/>
    <property type="match status" value="1"/>
</dbReference>
<evidence type="ECO:0000256" key="7">
    <source>
        <dbReference type="ARBA" id="ARBA00022989"/>
    </source>
</evidence>
<dbReference type="PANTHER" id="PTHR43394">
    <property type="entry name" value="ATP-DEPENDENT PERMEASE MDL1, MITOCHONDRIAL"/>
    <property type="match status" value="1"/>
</dbReference>
<proteinExistence type="predicted"/>
<feature type="domain" description="ABC transmembrane type-1" evidence="12">
    <location>
        <begin position="54"/>
        <end position="339"/>
    </location>
</feature>
<dbReference type="PANTHER" id="PTHR43394:SF1">
    <property type="entry name" value="ATP-BINDING CASSETTE SUB-FAMILY B MEMBER 10, MITOCHONDRIAL"/>
    <property type="match status" value="1"/>
</dbReference>
<comment type="caution">
    <text evidence="13">The sequence shown here is derived from an EMBL/GenBank/DDBJ whole genome shotgun (WGS) entry which is preliminary data.</text>
</comment>
<gene>
    <name evidence="13" type="ORF">PQJ61_12355</name>
</gene>
<reference evidence="13 14" key="1">
    <citation type="submission" date="2022-12" db="EMBL/GenBank/DDBJ databases">
        <title>Metagenome assembled genome from gulf of manar.</title>
        <authorList>
            <person name="Kohli P."/>
            <person name="Pk S."/>
            <person name="Venkata Ramana C."/>
            <person name="Sasikala C."/>
        </authorList>
    </citation>
    <scope>NUCLEOTIDE SEQUENCE [LARGE SCALE GENOMIC DNA]</scope>
    <source>
        <strain evidence="13">JB008</strain>
    </source>
</reference>
<dbReference type="InterPro" id="IPR027417">
    <property type="entry name" value="P-loop_NTPase"/>
</dbReference>
<evidence type="ECO:0000313" key="13">
    <source>
        <dbReference type="EMBL" id="MDC7227548.1"/>
    </source>
</evidence>
<dbReference type="PROSITE" id="PS00211">
    <property type="entry name" value="ABC_TRANSPORTER_1"/>
    <property type="match status" value="1"/>
</dbReference>
<evidence type="ECO:0000259" key="11">
    <source>
        <dbReference type="PROSITE" id="PS50893"/>
    </source>
</evidence>
<dbReference type="InterPro" id="IPR017871">
    <property type="entry name" value="ABC_transporter-like_CS"/>
</dbReference>
<dbReference type="FunFam" id="1.20.1560.10:FF:000011">
    <property type="entry name" value="Multidrug ABC transporter ATP-binding protein"/>
    <property type="match status" value="1"/>
</dbReference>
<keyword evidence="2" id="KW-0813">Transport</keyword>
<dbReference type="Gene3D" id="3.40.50.300">
    <property type="entry name" value="P-loop containing nucleotide triphosphate hydrolases"/>
    <property type="match status" value="1"/>
</dbReference>
<keyword evidence="7 10" id="KW-1133">Transmembrane helix</keyword>
<evidence type="ECO:0000259" key="12">
    <source>
        <dbReference type="PROSITE" id="PS50929"/>
    </source>
</evidence>
<dbReference type="SMART" id="SM00382">
    <property type="entry name" value="AAA"/>
    <property type="match status" value="1"/>
</dbReference>
<dbReference type="SUPFAM" id="SSF52540">
    <property type="entry name" value="P-loop containing nucleoside triphosphate hydrolases"/>
    <property type="match status" value="1"/>
</dbReference>
<organism evidence="13 14">
    <name type="scientific">Candidatus Thalassospirochaeta sargassi</name>
    <dbReference type="NCBI Taxonomy" id="3119039"/>
    <lineage>
        <taxon>Bacteria</taxon>
        <taxon>Pseudomonadati</taxon>
        <taxon>Spirochaetota</taxon>
        <taxon>Spirochaetia</taxon>
        <taxon>Spirochaetales</taxon>
        <taxon>Spirochaetaceae</taxon>
        <taxon>Candidatus Thalassospirochaeta</taxon>
    </lineage>
</organism>
<evidence type="ECO:0000256" key="6">
    <source>
        <dbReference type="ARBA" id="ARBA00022840"/>
    </source>
</evidence>
<comment type="subcellular location">
    <subcellularLocation>
        <location evidence="1">Cell membrane</location>
        <topology evidence="1">Multi-pass membrane protein</topology>
    </subcellularLocation>
</comment>
<keyword evidence="5" id="KW-0547">Nucleotide-binding</keyword>
<keyword evidence="3" id="KW-1003">Cell membrane</keyword>
<keyword evidence="4 10" id="KW-0812">Transmembrane</keyword>
<evidence type="ECO:0000256" key="10">
    <source>
        <dbReference type="SAM" id="Phobius"/>
    </source>
</evidence>
<keyword evidence="8 10" id="KW-0472">Membrane</keyword>
<dbReference type="GO" id="GO:0005524">
    <property type="term" value="F:ATP binding"/>
    <property type="evidence" value="ECO:0007669"/>
    <property type="project" value="UniProtKB-KW"/>
</dbReference>
<evidence type="ECO:0000313" key="14">
    <source>
        <dbReference type="Proteomes" id="UP001221217"/>
    </source>
</evidence>
<dbReference type="CDD" id="cd03254">
    <property type="entry name" value="ABCC_Glucan_exporter_like"/>
    <property type="match status" value="1"/>
</dbReference>
<dbReference type="Gene3D" id="1.20.1560.10">
    <property type="entry name" value="ABC transporter type 1, transmembrane domain"/>
    <property type="match status" value="1"/>
</dbReference>
<feature type="domain" description="ABC transporter" evidence="11">
    <location>
        <begin position="373"/>
        <end position="607"/>
    </location>
</feature>
<feature type="transmembrane region" description="Helical" evidence="10">
    <location>
        <begin position="170"/>
        <end position="190"/>
    </location>
</feature>
<dbReference type="Proteomes" id="UP001221217">
    <property type="component" value="Unassembled WGS sequence"/>
</dbReference>
<dbReference type="Pfam" id="PF00664">
    <property type="entry name" value="ABC_membrane"/>
    <property type="match status" value="1"/>
</dbReference>
<evidence type="ECO:0000256" key="9">
    <source>
        <dbReference type="SAM" id="MobiDB-lite"/>
    </source>
</evidence>
<dbReference type="InterPro" id="IPR036640">
    <property type="entry name" value="ABC1_TM_sf"/>
</dbReference>